<gene>
    <name evidence="2" type="ORF">J34TS1_23680</name>
</gene>
<name>A0A919YDB4_9BACL</name>
<protein>
    <submittedName>
        <fullName evidence="2">Uncharacterized protein</fullName>
    </submittedName>
</protein>
<accession>A0A919YDB4</accession>
<sequence length="73" mass="8567">MNEKEQIRQYLQLFDRLCEQAGKITKGALIFLFALLIFFQAALHIDWLRPFVSPVDRLDGVPVIERNVKDLHK</sequence>
<keyword evidence="1" id="KW-0472">Membrane</keyword>
<dbReference type="Proteomes" id="UP000682811">
    <property type="component" value="Unassembled WGS sequence"/>
</dbReference>
<evidence type="ECO:0000313" key="2">
    <source>
        <dbReference type="EMBL" id="GIO47603.1"/>
    </source>
</evidence>
<proteinExistence type="predicted"/>
<keyword evidence="1" id="KW-0812">Transmembrane</keyword>
<comment type="caution">
    <text evidence="2">The sequence shown here is derived from an EMBL/GenBank/DDBJ whole genome shotgun (WGS) entry which is preliminary data.</text>
</comment>
<dbReference type="AlphaFoldDB" id="A0A919YDB4"/>
<reference evidence="2 3" key="1">
    <citation type="submission" date="2021-03" db="EMBL/GenBank/DDBJ databases">
        <title>Antimicrobial resistance genes in bacteria isolated from Japanese honey, and their potential for conferring macrolide and lincosamide resistance in the American foulbrood pathogen Paenibacillus larvae.</title>
        <authorList>
            <person name="Okamoto M."/>
            <person name="Kumagai M."/>
            <person name="Kanamori H."/>
            <person name="Takamatsu D."/>
        </authorList>
    </citation>
    <scope>NUCLEOTIDE SEQUENCE [LARGE SCALE GENOMIC DNA]</scope>
    <source>
        <strain evidence="2 3">J34TS1</strain>
    </source>
</reference>
<keyword evidence="1" id="KW-1133">Transmembrane helix</keyword>
<feature type="transmembrane region" description="Helical" evidence="1">
    <location>
        <begin position="27"/>
        <end position="45"/>
    </location>
</feature>
<dbReference type="EMBL" id="BORT01000009">
    <property type="protein sequence ID" value="GIO47603.1"/>
    <property type="molecule type" value="Genomic_DNA"/>
</dbReference>
<evidence type="ECO:0000256" key="1">
    <source>
        <dbReference type="SAM" id="Phobius"/>
    </source>
</evidence>
<organism evidence="2 3">
    <name type="scientific">Paenibacillus azoreducens</name>
    <dbReference type="NCBI Taxonomy" id="116718"/>
    <lineage>
        <taxon>Bacteria</taxon>
        <taxon>Bacillati</taxon>
        <taxon>Bacillota</taxon>
        <taxon>Bacilli</taxon>
        <taxon>Bacillales</taxon>
        <taxon>Paenibacillaceae</taxon>
        <taxon>Paenibacillus</taxon>
    </lineage>
</organism>
<keyword evidence="3" id="KW-1185">Reference proteome</keyword>
<evidence type="ECO:0000313" key="3">
    <source>
        <dbReference type="Proteomes" id="UP000682811"/>
    </source>
</evidence>
<dbReference type="RefSeq" id="WP_212978443.1">
    <property type="nucleotide sequence ID" value="NZ_AP025343.1"/>
</dbReference>